<evidence type="ECO:0000259" key="5">
    <source>
        <dbReference type="SMART" id="SM00903"/>
    </source>
</evidence>
<evidence type="ECO:0000256" key="1">
    <source>
        <dbReference type="ARBA" id="ARBA00001917"/>
    </source>
</evidence>
<proteinExistence type="inferred from homology"/>
<sequence>MFIDAAELDPASTYRLLVGSVVPRPIAWVTSGAAPKPTNLAPFSSFAWVSQHPAMLGFTVNRRAESRKDTIENIEEDGEFVVNIATESLLERLHASSEWMPKGQSEAQQLGLETVASRFVGVPRLAAVPISMECRYDRTIEFSPTGGQFVVGTVVAWHIADDVMVDGRIDTARVRPIGRLAGPRYSGLAEVVEFPPVPGGG</sequence>
<dbReference type="GO" id="GO:0010181">
    <property type="term" value="F:FMN binding"/>
    <property type="evidence" value="ECO:0007669"/>
    <property type="project" value="InterPro"/>
</dbReference>
<dbReference type="Pfam" id="PF01613">
    <property type="entry name" value="Flavin_Reduct"/>
    <property type="match status" value="1"/>
</dbReference>
<dbReference type="Gene3D" id="2.30.110.10">
    <property type="entry name" value="Electron Transport, Fmn-binding Protein, Chain A"/>
    <property type="match status" value="1"/>
</dbReference>
<dbReference type="SUPFAM" id="SSF50475">
    <property type="entry name" value="FMN-binding split barrel"/>
    <property type="match status" value="1"/>
</dbReference>
<comment type="similarity">
    <text evidence="4">Belongs to the flavoredoxin family.</text>
</comment>
<comment type="caution">
    <text evidence="6">The sequence shown here is derived from an EMBL/GenBank/DDBJ whole genome shotgun (WGS) entry which is preliminary data.</text>
</comment>
<dbReference type="GO" id="GO:0016646">
    <property type="term" value="F:oxidoreductase activity, acting on the CH-NH group of donors, NAD or NADP as acceptor"/>
    <property type="evidence" value="ECO:0007669"/>
    <property type="project" value="UniProtKB-ARBA"/>
</dbReference>
<evidence type="ECO:0000256" key="2">
    <source>
        <dbReference type="ARBA" id="ARBA00022630"/>
    </source>
</evidence>
<feature type="domain" description="Flavin reductase like" evidence="5">
    <location>
        <begin position="19"/>
        <end position="172"/>
    </location>
</feature>
<protein>
    <submittedName>
        <fullName evidence="6">Flavin reductase</fullName>
    </submittedName>
</protein>
<reference evidence="6" key="1">
    <citation type="journal article" date="2014" name="Int. J. Syst. Evol. Microbiol.">
        <title>Complete genome sequence of Corynebacterium casei LMG S-19264T (=DSM 44701T), isolated from a smear-ripened cheese.</title>
        <authorList>
            <consortium name="US DOE Joint Genome Institute (JGI-PGF)"/>
            <person name="Walter F."/>
            <person name="Albersmeier A."/>
            <person name="Kalinowski J."/>
            <person name="Ruckert C."/>
        </authorList>
    </citation>
    <scope>NUCLEOTIDE SEQUENCE</scope>
    <source>
        <strain evidence="6">CGMCC 1.16548</strain>
    </source>
</reference>
<dbReference type="InterPro" id="IPR012349">
    <property type="entry name" value="Split_barrel_FMN-bd"/>
</dbReference>
<name>A0A8J3GTH0_9MICO</name>
<keyword evidence="2" id="KW-0285">Flavoprotein</keyword>
<dbReference type="SMART" id="SM00903">
    <property type="entry name" value="Flavin_Reduct"/>
    <property type="match status" value="1"/>
</dbReference>
<dbReference type="PANTHER" id="PTHR33798">
    <property type="entry name" value="FLAVOPROTEIN OXYGENASE"/>
    <property type="match status" value="1"/>
</dbReference>
<keyword evidence="3" id="KW-0288">FMN</keyword>
<organism evidence="6 7">
    <name type="scientific">Pseudolysinimonas yzui</name>
    <dbReference type="NCBI Taxonomy" id="2708254"/>
    <lineage>
        <taxon>Bacteria</taxon>
        <taxon>Bacillati</taxon>
        <taxon>Actinomycetota</taxon>
        <taxon>Actinomycetes</taxon>
        <taxon>Micrococcales</taxon>
        <taxon>Microbacteriaceae</taxon>
        <taxon>Pseudolysinimonas</taxon>
    </lineage>
</organism>
<dbReference type="InterPro" id="IPR002563">
    <property type="entry name" value="Flavin_Rdtase-like_dom"/>
</dbReference>
<dbReference type="AlphaFoldDB" id="A0A8J3GTH0"/>
<evidence type="ECO:0000313" key="6">
    <source>
        <dbReference type="EMBL" id="GHF27475.1"/>
    </source>
</evidence>
<dbReference type="RefSeq" id="WP_191284399.1">
    <property type="nucleotide sequence ID" value="NZ_BNAI01000015.1"/>
</dbReference>
<reference evidence="6" key="2">
    <citation type="submission" date="2020-09" db="EMBL/GenBank/DDBJ databases">
        <authorList>
            <person name="Sun Q."/>
            <person name="Zhou Y."/>
        </authorList>
    </citation>
    <scope>NUCLEOTIDE SEQUENCE</scope>
    <source>
        <strain evidence="6">CGMCC 1.16548</strain>
    </source>
</reference>
<dbReference type="PANTHER" id="PTHR33798:SF5">
    <property type="entry name" value="FLAVIN REDUCTASE LIKE DOMAIN-CONTAINING PROTEIN"/>
    <property type="match status" value="1"/>
</dbReference>
<keyword evidence="7" id="KW-1185">Reference proteome</keyword>
<evidence type="ECO:0000256" key="3">
    <source>
        <dbReference type="ARBA" id="ARBA00022643"/>
    </source>
</evidence>
<evidence type="ECO:0000313" key="7">
    <source>
        <dbReference type="Proteomes" id="UP000617531"/>
    </source>
</evidence>
<dbReference type="Proteomes" id="UP000617531">
    <property type="component" value="Unassembled WGS sequence"/>
</dbReference>
<dbReference type="EMBL" id="BNAI01000015">
    <property type="protein sequence ID" value="GHF27475.1"/>
    <property type="molecule type" value="Genomic_DNA"/>
</dbReference>
<accession>A0A8J3GTH0</accession>
<gene>
    <name evidence="6" type="ORF">GCM10011600_30410</name>
</gene>
<evidence type="ECO:0000256" key="4">
    <source>
        <dbReference type="ARBA" id="ARBA00038054"/>
    </source>
</evidence>
<comment type="cofactor">
    <cofactor evidence="1">
        <name>FMN</name>
        <dbReference type="ChEBI" id="CHEBI:58210"/>
    </cofactor>
</comment>